<dbReference type="SUPFAM" id="SSF53756">
    <property type="entry name" value="UDP-Glycosyltransferase/glycogen phosphorylase"/>
    <property type="match status" value="1"/>
</dbReference>
<evidence type="ECO:0000256" key="1">
    <source>
        <dbReference type="ARBA" id="ARBA00022679"/>
    </source>
</evidence>
<name>A0A7U4TH34_DESA2</name>
<feature type="domain" description="Glycosyl transferase family 1" evidence="2">
    <location>
        <begin position="182"/>
        <end position="336"/>
    </location>
</feature>
<dbReference type="GO" id="GO:0016757">
    <property type="term" value="F:glycosyltransferase activity"/>
    <property type="evidence" value="ECO:0007669"/>
    <property type="project" value="InterPro"/>
</dbReference>
<dbReference type="Pfam" id="PF00534">
    <property type="entry name" value="Glycos_transf_1"/>
    <property type="match status" value="1"/>
</dbReference>
<proteinExistence type="predicted"/>
<dbReference type="EMBL" id="CP013015">
    <property type="protein sequence ID" value="AMM39811.1"/>
    <property type="molecule type" value="Genomic_DNA"/>
</dbReference>
<dbReference type="OrthoDB" id="433681at2"/>
<evidence type="ECO:0000313" key="4">
    <source>
        <dbReference type="EMBL" id="AMM39811.1"/>
    </source>
</evidence>
<dbReference type="AlphaFoldDB" id="A0A7U4TH34"/>
<sequence length="357" mass="41098">MKIAFIKRKFSFYGGAEQDLQKVMINLAQRHEIHLLTSLWEESTAFKIHKISSLGIAPDFIFAQRVKQYLKTHPFDVVVSFERTCSQDIYRASDGCHKKWLEQRKFIDGYLKCLSFRFNPHHLTILFLEKKALKTSKKIITLSQMDKRAFKTFYGEEIAKKCTVCYNGVDLKRFFPPSLEKKQEFRGQLGLEDKKVLLFVGSGFKRKGLLFVLDVLKCLPKKFVLLVVGKGKIGKKLLRGLEKRIYFLGPQRKIERFYQLADIFVLPTIYDPFGNAILEAMACGLPVITTNASGASEIIENGKEGFILNFPVNLEEFAYCLEIASKNQKIMGKNAYEKAKLFSLEKAVNEFLEVIER</sequence>
<dbReference type="PANTHER" id="PTHR46401">
    <property type="entry name" value="GLYCOSYLTRANSFERASE WBBK-RELATED"/>
    <property type="match status" value="1"/>
</dbReference>
<dbReference type="GO" id="GO:0009103">
    <property type="term" value="P:lipopolysaccharide biosynthetic process"/>
    <property type="evidence" value="ECO:0007669"/>
    <property type="project" value="TreeGrafter"/>
</dbReference>
<organism evidence="4 5">
    <name type="scientific">Desulfofervidus auxilii</name>
    <dbReference type="NCBI Taxonomy" id="1621989"/>
    <lineage>
        <taxon>Bacteria</taxon>
        <taxon>Pseudomonadati</taxon>
        <taxon>Thermodesulfobacteriota</taxon>
        <taxon>Candidatus Desulfofervidia</taxon>
        <taxon>Candidatus Desulfofervidales</taxon>
        <taxon>Candidatus Desulfofervidaceae</taxon>
        <taxon>Candidatus Desulfofervidus</taxon>
    </lineage>
</organism>
<evidence type="ECO:0000259" key="3">
    <source>
        <dbReference type="Pfam" id="PF13439"/>
    </source>
</evidence>
<dbReference type="KEGG" id="daw:HS1_000004"/>
<reference evidence="4 5" key="1">
    <citation type="submission" date="2015-10" db="EMBL/GenBank/DDBJ databases">
        <title>Candidatus Desulfofervidus auxilii, a hydrogenotrophic sulfate-reducing bacterium involved in the thermophilic anaerobic oxidation of methane.</title>
        <authorList>
            <person name="Krukenberg V."/>
            <person name="Richter M."/>
            <person name="Wegener G."/>
        </authorList>
    </citation>
    <scope>NUCLEOTIDE SEQUENCE [LARGE SCALE GENOMIC DNA]</scope>
    <source>
        <strain evidence="4 5">HS1</strain>
    </source>
</reference>
<dbReference type="RefSeq" id="WP_066060042.1">
    <property type="nucleotide sequence ID" value="NZ_CP013015.1"/>
</dbReference>
<dbReference type="InterPro" id="IPR001296">
    <property type="entry name" value="Glyco_trans_1"/>
</dbReference>
<accession>A0A7U4TH34</accession>
<protein>
    <submittedName>
        <fullName evidence="4">Glycosyl transferase family 1</fullName>
    </submittedName>
</protein>
<dbReference type="Gene3D" id="3.40.50.2000">
    <property type="entry name" value="Glycogen Phosphorylase B"/>
    <property type="match status" value="2"/>
</dbReference>
<feature type="domain" description="Glycosyltransferase subfamily 4-like N-terminal" evidence="3">
    <location>
        <begin position="13"/>
        <end position="173"/>
    </location>
</feature>
<keyword evidence="1 4" id="KW-0808">Transferase</keyword>
<gene>
    <name evidence="4" type="ORF">HS1_000004</name>
</gene>
<dbReference type="Pfam" id="PF13439">
    <property type="entry name" value="Glyco_transf_4"/>
    <property type="match status" value="1"/>
</dbReference>
<evidence type="ECO:0000259" key="2">
    <source>
        <dbReference type="Pfam" id="PF00534"/>
    </source>
</evidence>
<dbReference type="InterPro" id="IPR028098">
    <property type="entry name" value="Glyco_trans_4-like_N"/>
</dbReference>
<evidence type="ECO:0000313" key="5">
    <source>
        <dbReference type="Proteomes" id="UP000070560"/>
    </source>
</evidence>
<dbReference type="CDD" id="cd03801">
    <property type="entry name" value="GT4_PimA-like"/>
    <property type="match status" value="1"/>
</dbReference>
<dbReference type="PANTHER" id="PTHR46401:SF2">
    <property type="entry name" value="GLYCOSYLTRANSFERASE WBBK-RELATED"/>
    <property type="match status" value="1"/>
</dbReference>
<keyword evidence="5" id="KW-1185">Reference proteome</keyword>
<dbReference type="Proteomes" id="UP000070560">
    <property type="component" value="Chromosome"/>
</dbReference>